<organism evidence="2 3">
    <name type="scientific">Pleuronectes platessa</name>
    <name type="common">European plaice</name>
    <dbReference type="NCBI Taxonomy" id="8262"/>
    <lineage>
        <taxon>Eukaryota</taxon>
        <taxon>Metazoa</taxon>
        <taxon>Chordata</taxon>
        <taxon>Craniata</taxon>
        <taxon>Vertebrata</taxon>
        <taxon>Euteleostomi</taxon>
        <taxon>Actinopterygii</taxon>
        <taxon>Neopterygii</taxon>
        <taxon>Teleostei</taxon>
        <taxon>Neoteleostei</taxon>
        <taxon>Acanthomorphata</taxon>
        <taxon>Carangaria</taxon>
        <taxon>Pleuronectiformes</taxon>
        <taxon>Pleuronectoidei</taxon>
        <taxon>Pleuronectidae</taxon>
        <taxon>Pleuronectes</taxon>
    </lineage>
</organism>
<proteinExistence type="predicted"/>
<feature type="region of interest" description="Disordered" evidence="1">
    <location>
        <begin position="26"/>
        <end position="46"/>
    </location>
</feature>
<comment type="caution">
    <text evidence="2">The sequence shown here is derived from an EMBL/GenBank/DDBJ whole genome shotgun (WGS) entry which is preliminary data.</text>
</comment>
<evidence type="ECO:0000313" key="3">
    <source>
        <dbReference type="Proteomes" id="UP001153269"/>
    </source>
</evidence>
<keyword evidence="3" id="KW-1185">Reference proteome</keyword>
<feature type="compositionally biased region" description="Basic and acidic residues" evidence="1">
    <location>
        <begin position="26"/>
        <end position="36"/>
    </location>
</feature>
<dbReference type="AlphaFoldDB" id="A0A9N7TIY3"/>
<reference evidence="2" key="1">
    <citation type="submission" date="2020-03" db="EMBL/GenBank/DDBJ databases">
        <authorList>
            <person name="Weist P."/>
        </authorList>
    </citation>
    <scope>NUCLEOTIDE SEQUENCE</scope>
</reference>
<protein>
    <submittedName>
        <fullName evidence="2">Uncharacterized protein</fullName>
    </submittedName>
</protein>
<dbReference type="Proteomes" id="UP001153269">
    <property type="component" value="Unassembled WGS sequence"/>
</dbReference>
<dbReference type="EMBL" id="CADEAL010000065">
    <property type="protein sequence ID" value="CAB1413676.1"/>
    <property type="molecule type" value="Genomic_DNA"/>
</dbReference>
<evidence type="ECO:0000313" key="2">
    <source>
        <dbReference type="EMBL" id="CAB1413676.1"/>
    </source>
</evidence>
<sequence length="81" mass="9244">MDQTKCVLNRFCCTFYPLSIRDPPHVQDLGLRRPDPHQTPLREPPPLLGLSLSLTPDPYPAGDWTLTKHLSETLHPSWAWA</sequence>
<gene>
    <name evidence="2" type="ORF">PLEPLA_LOCUS1377</name>
</gene>
<evidence type="ECO:0000256" key="1">
    <source>
        <dbReference type="SAM" id="MobiDB-lite"/>
    </source>
</evidence>
<accession>A0A9N7TIY3</accession>
<name>A0A9N7TIY3_PLEPL</name>